<reference evidence="2 3" key="1">
    <citation type="journal article" date="2019" name="Int. J. Syst. Evol. Microbiol.">
        <title>The Global Catalogue of Microorganisms (GCM) 10K type strain sequencing project: providing services to taxonomists for standard genome sequencing and annotation.</title>
        <authorList>
            <consortium name="The Broad Institute Genomics Platform"/>
            <consortium name="The Broad Institute Genome Sequencing Center for Infectious Disease"/>
            <person name="Wu L."/>
            <person name="Ma J."/>
        </authorList>
    </citation>
    <scope>NUCLEOTIDE SEQUENCE [LARGE SCALE GENOMIC DNA]</scope>
    <source>
        <strain evidence="2 3">JCM 16242</strain>
    </source>
</reference>
<organism evidence="2 3">
    <name type="scientific">Rhodanobacter caeni</name>
    <dbReference type="NCBI Taxonomy" id="657654"/>
    <lineage>
        <taxon>Bacteria</taxon>
        <taxon>Pseudomonadati</taxon>
        <taxon>Pseudomonadota</taxon>
        <taxon>Gammaproteobacteria</taxon>
        <taxon>Lysobacterales</taxon>
        <taxon>Rhodanobacteraceae</taxon>
        <taxon>Rhodanobacter</taxon>
    </lineage>
</organism>
<feature type="region of interest" description="Disordered" evidence="1">
    <location>
        <begin position="45"/>
        <end position="80"/>
    </location>
</feature>
<comment type="caution">
    <text evidence="2">The sequence shown here is derived from an EMBL/GenBank/DDBJ whole genome shotgun (WGS) entry which is preliminary data.</text>
</comment>
<evidence type="ECO:0000313" key="2">
    <source>
        <dbReference type="EMBL" id="GAA0239477.1"/>
    </source>
</evidence>
<name>A0ABN0U5L6_9GAMM</name>
<keyword evidence="3" id="KW-1185">Reference proteome</keyword>
<evidence type="ECO:0000313" key="3">
    <source>
        <dbReference type="Proteomes" id="UP001500657"/>
    </source>
</evidence>
<sequence>MGKLRCWLLPLLAGGGREGGVLFGQEQKHPSPALPCKQGREIKSHTDRVATTGGTAAARRAGPSTASWPIIHNATAPTGK</sequence>
<dbReference type="Proteomes" id="UP001500657">
    <property type="component" value="Unassembled WGS sequence"/>
</dbReference>
<feature type="compositionally biased region" description="Low complexity" evidence="1">
    <location>
        <begin position="49"/>
        <end position="62"/>
    </location>
</feature>
<dbReference type="EMBL" id="BAAAFO010000001">
    <property type="protein sequence ID" value="GAA0239477.1"/>
    <property type="molecule type" value="Genomic_DNA"/>
</dbReference>
<protein>
    <recommendedName>
        <fullName evidence="4">Secreted protein</fullName>
    </recommendedName>
</protein>
<proteinExistence type="predicted"/>
<evidence type="ECO:0008006" key="4">
    <source>
        <dbReference type="Google" id="ProtNLM"/>
    </source>
</evidence>
<evidence type="ECO:0000256" key="1">
    <source>
        <dbReference type="SAM" id="MobiDB-lite"/>
    </source>
</evidence>
<gene>
    <name evidence="2" type="ORF">GCM10009126_01360</name>
</gene>
<accession>A0ABN0U5L6</accession>